<name>A0AA35WP03_GEOBA</name>
<sequence length="55" mass="6038">MITCVLHATLNSEHMGGHEDIFSCAHLHSLSHSCSVILSINNTHLIMQVYCGSML</sequence>
<gene>
    <name evidence="1" type="ORF">GBAR_LOCUS12706</name>
</gene>
<reference evidence="1" key="1">
    <citation type="submission" date="2023-03" db="EMBL/GenBank/DDBJ databases">
        <authorList>
            <person name="Steffen K."/>
            <person name="Cardenas P."/>
        </authorList>
    </citation>
    <scope>NUCLEOTIDE SEQUENCE</scope>
</reference>
<evidence type="ECO:0000313" key="2">
    <source>
        <dbReference type="Proteomes" id="UP001174909"/>
    </source>
</evidence>
<comment type="caution">
    <text evidence="1">The sequence shown here is derived from an EMBL/GenBank/DDBJ whole genome shotgun (WGS) entry which is preliminary data.</text>
</comment>
<keyword evidence="2" id="KW-1185">Reference proteome</keyword>
<organism evidence="1 2">
    <name type="scientific">Geodia barretti</name>
    <name type="common">Barrett's horny sponge</name>
    <dbReference type="NCBI Taxonomy" id="519541"/>
    <lineage>
        <taxon>Eukaryota</taxon>
        <taxon>Metazoa</taxon>
        <taxon>Porifera</taxon>
        <taxon>Demospongiae</taxon>
        <taxon>Heteroscleromorpha</taxon>
        <taxon>Tetractinellida</taxon>
        <taxon>Astrophorina</taxon>
        <taxon>Geodiidae</taxon>
        <taxon>Geodia</taxon>
    </lineage>
</organism>
<protein>
    <submittedName>
        <fullName evidence="1">Uncharacterized protein</fullName>
    </submittedName>
</protein>
<proteinExistence type="predicted"/>
<dbReference type="Proteomes" id="UP001174909">
    <property type="component" value="Unassembled WGS sequence"/>
</dbReference>
<accession>A0AA35WP03</accession>
<evidence type="ECO:0000313" key="1">
    <source>
        <dbReference type="EMBL" id="CAI8021415.1"/>
    </source>
</evidence>
<dbReference type="EMBL" id="CASHTH010001897">
    <property type="protein sequence ID" value="CAI8021415.1"/>
    <property type="molecule type" value="Genomic_DNA"/>
</dbReference>
<dbReference type="AlphaFoldDB" id="A0AA35WP03"/>